<dbReference type="EMBL" id="JAOQKI010000012">
    <property type="protein sequence ID" value="MCU6717411.1"/>
    <property type="molecule type" value="Genomic_DNA"/>
</dbReference>
<dbReference type="PANTHER" id="PTHR22916">
    <property type="entry name" value="GLYCOSYLTRANSFERASE"/>
    <property type="match status" value="1"/>
</dbReference>
<gene>
    <name evidence="2" type="ORF">OCV43_08995</name>
</gene>
<dbReference type="GO" id="GO:0016757">
    <property type="term" value="F:glycosyltransferase activity"/>
    <property type="evidence" value="ECO:0007669"/>
    <property type="project" value="UniProtKB-KW"/>
</dbReference>
<protein>
    <submittedName>
        <fullName evidence="2">Glycosyltransferase</fullName>
        <ecNumber evidence="2">2.4.-.-</ecNumber>
    </submittedName>
</protein>
<evidence type="ECO:0000313" key="3">
    <source>
        <dbReference type="Proteomes" id="UP001209666"/>
    </source>
</evidence>
<sequence length="401" mass="45971">MSKLPLVSIVIPVYNGGNYLKEAVDSALNQTYRNIEILVVNDGSKDDGKTEAIALSYGDKIRYLKKENGGVASALNMGIRNMKGEYFSWLSHDDLYYPEKIEKEMQAVQSLADKTTVVQCEYDFYDMASGSLTTTNFHKYYTLEQITNSVFSVLQLQIHACGALIHRDNFTRAGCFDETIYTVQDIELWFRMLRNRKSCFVPEALFRVREHVAAGSRTIPSYYAETCALYIRLIKKMSLTEMERVFGSAWRFLVRMIAFIKSYNGDTSEIEKRLAECSPNDSDNRNRKILAEKLQKNRKRIVIFGAGQYGVRMHYELLKRGIEAELFLDNSTEKDQKIIDGLPCQLPETVLDDKDNIMVVVALRNCQSALEQLQKLGFTNIIIRQEIDGILTDRSRKQVKV</sequence>
<dbReference type="SUPFAM" id="SSF53335">
    <property type="entry name" value="S-adenosyl-L-methionine-dependent methyltransferases"/>
    <property type="match status" value="1"/>
</dbReference>
<dbReference type="EC" id="2.4.-.-" evidence="2"/>
<organism evidence="2 3">
    <name type="scientific">Roseburia amylophila</name>
    <dbReference type="NCBI Taxonomy" id="2981794"/>
    <lineage>
        <taxon>Bacteria</taxon>
        <taxon>Bacillati</taxon>
        <taxon>Bacillota</taxon>
        <taxon>Clostridia</taxon>
        <taxon>Lachnospirales</taxon>
        <taxon>Lachnospiraceae</taxon>
        <taxon>Roseburia</taxon>
    </lineage>
</organism>
<dbReference type="Pfam" id="PF00535">
    <property type="entry name" value="Glycos_transf_2"/>
    <property type="match status" value="1"/>
</dbReference>
<keyword evidence="2" id="KW-0808">Transferase</keyword>
<dbReference type="CDD" id="cd00761">
    <property type="entry name" value="Glyco_tranf_GTA_type"/>
    <property type="match status" value="1"/>
</dbReference>
<dbReference type="InterPro" id="IPR001173">
    <property type="entry name" value="Glyco_trans_2-like"/>
</dbReference>
<feature type="domain" description="Glycosyltransferase 2-like" evidence="1">
    <location>
        <begin position="8"/>
        <end position="140"/>
    </location>
</feature>
<evidence type="ECO:0000259" key="1">
    <source>
        <dbReference type="Pfam" id="PF00535"/>
    </source>
</evidence>
<keyword evidence="3" id="KW-1185">Reference proteome</keyword>
<accession>A0ABT2SEE0</accession>
<comment type="caution">
    <text evidence="2">The sequence shown here is derived from an EMBL/GenBank/DDBJ whole genome shotgun (WGS) entry which is preliminary data.</text>
</comment>
<dbReference type="SUPFAM" id="SSF53448">
    <property type="entry name" value="Nucleotide-diphospho-sugar transferases"/>
    <property type="match status" value="1"/>
</dbReference>
<evidence type="ECO:0000313" key="2">
    <source>
        <dbReference type="EMBL" id="MCU6717411.1"/>
    </source>
</evidence>
<dbReference type="Proteomes" id="UP001209666">
    <property type="component" value="Unassembled WGS sequence"/>
</dbReference>
<dbReference type="InterPro" id="IPR029044">
    <property type="entry name" value="Nucleotide-diphossugar_trans"/>
</dbReference>
<name>A0ABT2SEE0_9FIRM</name>
<keyword evidence="2" id="KW-0328">Glycosyltransferase</keyword>
<dbReference type="PANTHER" id="PTHR22916:SF3">
    <property type="entry name" value="UDP-GLCNAC:BETAGAL BETA-1,3-N-ACETYLGLUCOSAMINYLTRANSFERASE-LIKE PROTEIN 1"/>
    <property type="match status" value="1"/>
</dbReference>
<reference evidence="2 3" key="1">
    <citation type="journal article" date="2021" name="ISME Commun">
        <title>Automated analysis of genomic sequences facilitates high-throughput and comprehensive description of bacteria.</title>
        <authorList>
            <person name="Hitch T.C.A."/>
        </authorList>
    </citation>
    <scope>NUCLEOTIDE SEQUENCE [LARGE SCALE GENOMIC DNA]</scope>
    <source>
        <strain evidence="2 3">Sanger_19</strain>
    </source>
</reference>
<dbReference type="RefSeq" id="WP_262623900.1">
    <property type="nucleotide sequence ID" value="NZ_JAOQKI010000012.1"/>
</dbReference>
<dbReference type="Gene3D" id="3.90.550.10">
    <property type="entry name" value="Spore Coat Polysaccharide Biosynthesis Protein SpsA, Chain A"/>
    <property type="match status" value="1"/>
</dbReference>
<proteinExistence type="predicted"/>
<dbReference type="InterPro" id="IPR029063">
    <property type="entry name" value="SAM-dependent_MTases_sf"/>
</dbReference>